<dbReference type="EMBL" id="CM034409">
    <property type="protein sequence ID" value="KAJ0171968.1"/>
    <property type="molecule type" value="Genomic_DNA"/>
</dbReference>
<comment type="caution">
    <text evidence="1">The sequence shown here is derived from an EMBL/GenBank/DDBJ whole genome shotgun (WGS) entry which is preliminary data.</text>
</comment>
<evidence type="ECO:0000313" key="1">
    <source>
        <dbReference type="EMBL" id="KAJ0171968.1"/>
    </source>
</evidence>
<protein>
    <submittedName>
        <fullName evidence="1">Uncharacterized protein</fullName>
    </submittedName>
</protein>
<keyword evidence="2" id="KW-1185">Reference proteome</keyword>
<reference evidence="1 2" key="1">
    <citation type="journal article" date="2021" name="Front. Genet.">
        <title>Chromosome-Level Genome Assembly Reveals Significant Gene Expansion in the Toll and IMD Signaling Pathways of Dendrolimus kikuchii.</title>
        <authorList>
            <person name="Zhou J."/>
            <person name="Wu P."/>
            <person name="Xiong Z."/>
            <person name="Liu N."/>
            <person name="Zhao N."/>
            <person name="Ji M."/>
            <person name="Qiu Y."/>
            <person name="Yang B."/>
        </authorList>
    </citation>
    <scope>NUCLEOTIDE SEQUENCE [LARGE SCALE GENOMIC DNA]</scope>
    <source>
        <strain evidence="1">Ann1</strain>
    </source>
</reference>
<evidence type="ECO:0000313" key="2">
    <source>
        <dbReference type="Proteomes" id="UP000824533"/>
    </source>
</evidence>
<accession>A0ACC1CK51</accession>
<dbReference type="Proteomes" id="UP000824533">
    <property type="component" value="Linkage Group LG23"/>
</dbReference>
<proteinExistence type="predicted"/>
<sequence>MGDFNTCLLKQDHRSMSLESLVTASGLTILPLKATHYFPNSTPSLLDLIIVSSPSYVISHGQCSADAFSYHDLIFLSYNIRPPKAKTKVILQRNFGGINLAALVKDAQESDWSGVFKAATVDEKVYVFNTALLRLYDLHAPMRRVRIKHLPAPWLTDDIKKLIHKKSMAKTKYKLKPSDENKQAFIRARNRCNRVCRDAQRRYIHESVEKDNPSKVWKFLKSLGVGKSVQNPVPNNFDIDSLNQHFTSTKYFDKITKSNTLKDLSSIPTPLHPNFILSPLSECDVKIAIKSISSNAVGSDGISRGMIVPILDVINPIITHILNSSIASCIFPVAWKEAHVIPLPKKPNPSSFSEFRPISILPFLSKVLERLVHKQFSTFLSQNSLMNPFQSGFRPGHSTVTALVKITDDIRHGMENGLLTILSLLDFSSAFNNVDYDLLLDDLQIYTQSETDALNIAINKINSDLDHILRWSKKFGLAVNPQKTQLIIVGSPRMNAKVNWSSLPQVLFDGTHIPVSDTAGRPLVRGDKTTHSQVV</sequence>
<name>A0ACC1CK51_9NEOP</name>
<organism evidence="1 2">
    <name type="scientific">Dendrolimus kikuchii</name>
    <dbReference type="NCBI Taxonomy" id="765133"/>
    <lineage>
        <taxon>Eukaryota</taxon>
        <taxon>Metazoa</taxon>
        <taxon>Ecdysozoa</taxon>
        <taxon>Arthropoda</taxon>
        <taxon>Hexapoda</taxon>
        <taxon>Insecta</taxon>
        <taxon>Pterygota</taxon>
        <taxon>Neoptera</taxon>
        <taxon>Endopterygota</taxon>
        <taxon>Lepidoptera</taxon>
        <taxon>Glossata</taxon>
        <taxon>Ditrysia</taxon>
        <taxon>Bombycoidea</taxon>
        <taxon>Lasiocampidae</taxon>
        <taxon>Dendrolimus</taxon>
    </lineage>
</organism>
<gene>
    <name evidence="1" type="ORF">K1T71_012731</name>
</gene>